<evidence type="ECO:0000313" key="12">
    <source>
        <dbReference type="EMBL" id="PKI56340.1"/>
    </source>
</evidence>
<dbReference type="PANTHER" id="PTHR13301">
    <property type="entry name" value="X-BOX TRANSCRIPTION FACTOR-RELATED"/>
    <property type="match status" value="1"/>
</dbReference>
<keyword evidence="6" id="KW-0333">Golgi apparatus</keyword>
<feature type="binding site" evidence="10">
    <location>
        <position position="149"/>
    </location>
    <ligand>
        <name>UDP-alpha-D-glucose</name>
        <dbReference type="ChEBI" id="CHEBI:58885"/>
    </ligand>
</feature>
<dbReference type="InterPro" id="IPR029044">
    <property type="entry name" value="Nucleotide-diphossugar_trans"/>
</dbReference>
<dbReference type="GO" id="GO:0016760">
    <property type="term" value="F:cellulose synthase (UDP-forming) activity"/>
    <property type="evidence" value="ECO:0007669"/>
    <property type="project" value="InterPro"/>
</dbReference>
<gene>
    <name evidence="12" type="ORF">CRG98_023359</name>
</gene>
<accession>A0A2I0JK74</accession>
<feature type="non-terminal residue" evidence="12">
    <location>
        <position position="284"/>
    </location>
</feature>
<dbReference type="AlphaFoldDB" id="A0A2I0JK74"/>
<dbReference type="Gene3D" id="3.90.550.10">
    <property type="entry name" value="Spore Coat Polysaccharide Biosynthesis Protein SpsA, Chain A"/>
    <property type="match status" value="1"/>
</dbReference>
<sequence>MGAGEVEDVQRDEQLFETKSEGRGRLAYRVFAATVFLSICGVWAYRLAHILSLLFPDYLSDPGSGSGYKTGVIGETVVKKGTTYYYYLLWSSVGMFLAELVFGLYWVLSQSIRWNIVHRLAFKDKLSLRYEEKLPRIDIFVCTADPEMEPPSLVINTVLSVMSYNYPPEKLSVYLSDDGGSKFTFYALLEASEFAKHWIPFCNKFNIEPRSPDAYFAQQRRANVQPTAYGQECLAIKKLYKDMKKRIDEAVKIGTIPKDMKEKHKGFSEWNPNVTKWDHQSIVQ</sequence>
<keyword evidence="4 11" id="KW-0812">Transmembrane</keyword>
<keyword evidence="8" id="KW-0961">Cell wall biogenesis/degradation</keyword>
<evidence type="ECO:0000256" key="10">
    <source>
        <dbReference type="PIRSR" id="PIRSR605150-2"/>
    </source>
</evidence>
<keyword evidence="5 11" id="KW-1133">Transmembrane helix</keyword>
<evidence type="ECO:0000256" key="2">
    <source>
        <dbReference type="ARBA" id="ARBA00022676"/>
    </source>
</evidence>
<feature type="transmembrane region" description="Helical" evidence="11">
    <location>
        <begin position="84"/>
        <end position="108"/>
    </location>
</feature>
<keyword evidence="7 11" id="KW-0472">Membrane</keyword>
<keyword evidence="13" id="KW-1185">Reference proteome</keyword>
<evidence type="ECO:0000256" key="11">
    <source>
        <dbReference type="SAM" id="Phobius"/>
    </source>
</evidence>
<evidence type="ECO:0000256" key="9">
    <source>
        <dbReference type="ARBA" id="ARBA00037405"/>
    </source>
</evidence>
<dbReference type="GO" id="GO:0000139">
    <property type="term" value="C:Golgi membrane"/>
    <property type="evidence" value="ECO:0007669"/>
    <property type="project" value="UniProtKB-SubCell"/>
</dbReference>
<evidence type="ECO:0000256" key="6">
    <source>
        <dbReference type="ARBA" id="ARBA00023034"/>
    </source>
</evidence>
<evidence type="ECO:0000256" key="4">
    <source>
        <dbReference type="ARBA" id="ARBA00022692"/>
    </source>
</evidence>
<keyword evidence="2" id="KW-0328">Glycosyltransferase</keyword>
<dbReference type="GO" id="GO:0071555">
    <property type="term" value="P:cell wall organization"/>
    <property type="evidence" value="ECO:0007669"/>
    <property type="project" value="UniProtKB-KW"/>
</dbReference>
<evidence type="ECO:0000256" key="8">
    <source>
        <dbReference type="ARBA" id="ARBA00023316"/>
    </source>
</evidence>
<keyword evidence="3" id="KW-0808">Transferase</keyword>
<dbReference type="Proteomes" id="UP000233551">
    <property type="component" value="Unassembled WGS sequence"/>
</dbReference>
<comment type="subcellular location">
    <subcellularLocation>
        <location evidence="1">Golgi apparatus membrane</location>
        <topology evidence="1">Multi-pass membrane protein</topology>
    </subcellularLocation>
</comment>
<evidence type="ECO:0000256" key="3">
    <source>
        <dbReference type="ARBA" id="ARBA00022679"/>
    </source>
</evidence>
<feature type="transmembrane region" description="Helical" evidence="11">
    <location>
        <begin position="26"/>
        <end position="45"/>
    </location>
</feature>
<dbReference type="STRING" id="22663.A0A2I0JK74"/>
<evidence type="ECO:0000256" key="1">
    <source>
        <dbReference type="ARBA" id="ARBA00004653"/>
    </source>
</evidence>
<dbReference type="Pfam" id="PF03552">
    <property type="entry name" value="Cellulose_synt"/>
    <property type="match status" value="1"/>
</dbReference>
<dbReference type="InterPro" id="IPR005150">
    <property type="entry name" value="Cellulose_synth"/>
</dbReference>
<feature type="binding site" evidence="10">
    <location>
        <position position="178"/>
    </location>
    <ligand>
        <name>UDP-alpha-D-glucose</name>
        <dbReference type="ChEBI" id="CHEBI:58885"/>
    </ligand>
</feature>
<comment type="function">
    <text evidence="9">Thought to be a Golgi-localized beta-glycan synthase that polymerize the backbones of noncellulosic polysaccharides (hemicelluloses) of plant cell wall.</text>
</comment>
<dbReference type="EMBL" id="PGOL01001608">
    <property type="protein sequence ID" value="PKI56340.1"/>
    <property type="molecule type" value="Genomic_DNA"/>
</dbReference>
<evidence type="ECO:0000313" key="13">
    <source>
        <dbReference type="Proteomes" id="UP000233551"/>
    </source>
</evidence>
<reference evidence="12 13" key="1">
    <citation type="submission" date="2017-11" db="EMBL/GenBank/DDBJ databases">
        <title>De-novo sequencing of pomegranate (Punica granatum L.) genome.</title>
        <authorList>
            <person name="Akparov Z."/>
            <person name="Amiraslanov A."/>
            <person name="Hajiyeva S."/>
            <person name="Abbasov M."/>
            <person name="Kaur K."/>
            <person name="Hamwieh A."/>
            <person name="Solovyev V."/>
            <person name="Salamov A."/>
            <person name="Braich B."/>
            <person name="Kosarev P."/>
            <person name="Mahmoud A."/>
            <person name="Hajiyev E."/>
            <person name="Babayeva S."/>
            <person name="Izzatullayeva V."/>
            <person name="Mammadov A."/>
            <person name="Mammadov A."/>
            <person name="Sharifova S."/>
            <person name="Ojaghi J."/>
            <person name="Eynullazada K."/>
            <person name="Bayramov B."/>
            <person name="Abdulazimova A."/>
            <person name="Shahmuradov I."/>
        </authorList>
    </citation>
    <scope>NUCLEOTIDE SEQUENCE [LARGE SCALE GENOMIC DNA]</scope>
    <source>
        <strain evidence="13">cv. AG2017</strain>
        <tissue evidence="12">Leaf</tissue>
    </source>
</reference>
<protein>
    <recommendedName>
        <fullName evidence="14">Cellulose synthase-like protein E1</fullName>
    </recommendedName>
</protein>
<comment type="caution">
    <text evidence="12">The sequence shown here is derived from an EMBL/GenBank/DDBJ whole genome shotgun (WGS) entry which is preliminary data.</text>
</comment>
<dbReference type="GO" id="GO:0030244">
    <property type="term" value="P:cellulose biosynthetic process"/>
    <property type="evidence" value="ECO:0007669"/>
    <property type="project" value="InterPro"/>
</dbReference>
<proteinExistence type="predicted"/>
<name>A0A2I0JK74_PUNGR</name>
<evidence type="ECO:0008006" key="14">
    <source>
        <dbReference type="Google" id="ProtNLM"/>
    </source>
</evidence>
<organism evidence="12 13">
    <name type="scientific">Punica granatum</name>
    <name type="common">Pomegranate</name>
    <dbReference type="NCBI Taxonomy" id="22663"/>
    <lineage>
        <taxon>Eukaryota</taxon>
        <taxon>Viridiplantae</taxon>
        <taxon>Streptophyta</taxon>
        <taxon>Embryophyta</taxon>
        <taxon>Tracheophyta</taxon>
        <taxon>Spermatophyta</taxon>
        <taxon>Magnoliopsida</taxon>
        <taxon>eudicotyledons</taxon>
        <taxon>Gunneridae</taxon>
        <taxon>Pentapetalae</taxon>
        <taxon>rosids</taxon>
        <taxon>malvids</taxon>
        <taxon>Myrtales</taxon>
        <taxon>Lythraceae</taxon>
        <taxon>Punica</taxon>
    </lineage>
</organism>
<evidence type="ECO:0000256" key="5">
    <source>
        <dbReference type="ARBA" id="ARBA00022989"/>
    </source>
</evidence>
<dbReference type="FunFam" id="3.90.550.10:FF:000138">
    <property type="entry name" value="Cellulose synthase isolog"/>
    <property type="match status" value="1"/>
</dbReference>
<evidence type="ECO:0000256" key="7">
    <source>
        <dbReference type="ARBA" id="ARBA00023136"/>
    </source>
</evidence>